<evidence type="ECO:0000256" key="6">
    <source>
        <dbReference type="ARBA" id="ARBA00015188"/>
    </source>
</evidence>
<evidence type="ECO:0000313" key="22">
    <source>
        <dbReference type="Proteomes" id="UP000191931"/>
    </source>
</evidence>
<keyword evidence="13 19" id="KW-0573">Peptidoglycan synthesis</keyword>
<evidence type="ECO:0000256" key="17">
    <source>
        <dbReference type="ARBA" id="ARBA00031026"/>
    </source>
</evidence>
<feature type="active site" evidence="19">
    <location>
        <position position="184"/>
    </location>
</feature>
<dbReference type="STRING" id="1246637.MTBBW1_2380008"/>
<comment type="pathway">
    <text evidence="4 19">Cell wall biogenesis; peptidoglycan biosynthesis.</text>
</comment>
<evidence type="ECO:0000256" key="4">
    <source>
        <dbReference type="ARBA" id="ARBA00004752"/>
    </source>
</evidence>
<name>A0A1W1HDW0_9BACT</name>
<reference evidence="21 22" key="1">
    <citation type="submission" date="2017-03" db="EMBL/GenBank/DDBJ databases">
        <authorList>
            <person name="Afonso C.L."/>
            <person name="Miller P.J."/>
            <person name="Scott M.A."/>
            <person name="Spackman E."/>
            <person name="Goraichik I."/>
            <person name="Dimitrov K.M."/>
            <person name="Suarez D.L."/>
            <person name="Swayne D.E."/>
        </authorList>
    </citation>
    <scope>NUCLEOTIDE SEQUENCE [LARGE SCALE GENOMIC DNA]</scope>
    <source>
        <strain evidence="21">PRJEB14757</strain>
    </source>
</reference>
<dbReference type="SUPFAM" id="SSF56176">
    <property type="entry name" value="FAD-binding/transporter-associated domain-like"/>
    <property type="match status" value="1"/>
</dbReference>
<comment type="similarity">
    <text evidence="19">Belongs to the MurB family.</text>
</comment>
<evidence type="ECO:0000256" key="16">
    <source>
        <dbReference type="ARBA" id="ARBA00023316"/>
    </source>
</evidence>
<evidence type="ECO:0000256" key="7">
    <source>
        <dbReference type="ARBA" id="ARBA00022490"/>
    </source>
</evidence>
<dbReference type="Gene3D" id="3.30.43.10">
    <property type="entry name" value="Uridine Diphospho-n-acetylenolpyruvylglucosamine Reductase, domain 2"/>
    <property type="match status" value="1"/>
</dbReference>
<evidence type="ECO:0000256" key="5">
    <source>
        <dbReference type="ARBA" id="ARBA00012518"/>
    </source>
</evidence>
<evidence type="ECO:0000256" key="14">
    <source>
        <dbReference type="ARBA" id="ARBA00023002"/>
    </source>
</evidence>
<evidence type="ECO:0000256" key="8">
    <source>
        <dbReference type="ARBA" id="ARBA00022618"/>
    </source>
</evidence>
<sequence>MKSCNDKKLEKDIKFPLNLPVGKNVMMKSCTSFKIGGPADYFARPANSDELKQILEIAGENFLQCTIMGSGTNILVRDKGIRGLVLSLAGMKDEIEINDRDGDEFIVSTSAGTRLSTLCKRTMAWGLGDLSFAAGIPGTVGGAVMMNAGTGMGTMSDYLYSIDMLKDDGTVEKLHRSQLVFSHRKTQFPSLECDCASKNSPRSPMMLKASFLMKKEEKSKIIASWQTLMEKRKHSQPHGVPSAGCFYKNPQTGESAGALIDKAGLKKHRVGDAMISDIHANFIVNMGNATAKDILSLNEIVKAKIKDKFGITLYEEVILKGE</sequence>
<dbReference type="AlphaFoldDB" id="A0A1W1HDW0"/>
<comment type="catalytic activity">
    <reaction evidence="18 19">
        <text>UDP-N-acetyl-alpha-D-muramate + NADP(+) = UDP-N-acetyl-3-O-(1-carboxyvinyl)-alpha-D-glucosamine + NADPH + H(+)</text>
        <dbReference type="Rhea" id="RHEA:12248"/>
        <dbReference type="ChEBI" id="CHEBI:15378"/>
        <dbReference type="ChEBI" id="CHEBI:57783"/>
        <dbReference type="ChEBI" id="CHEBI:58349"/>
        <dbReference type="ChEBI" id="CHEBI:68483"/>
        <dbReference type="ChEBI" id="CHEBI:70757"/>
        <dbReference type="EC" id="1.3.1.98"/>
    </reaction>
</comment>
<dbReference type="GO" id="GO:0051301">
    <property type="term" value="P:cell division"/>
    <property type="evidence" value="ECO:0007669"/>
    <property type="project" value="UniProtKB-KW"/>
</dbReference>
<evidence type="ECO:0000256" key="18">
    <source>
        <dbReference type="ARBA" id="ARBA00048914"/>
    </source>
</evidence>
<gene>
    <name evidence="19 21" type="primary">murB</name>
    <name evidence="21" type="ORF">MTBBW1_2380008</name>
</gene>
<keyword evidence="14 19" id="KW-0560">Oxidoreductase</keyword>
<feature type="active site" description="Proton donor" evidence="19">
    <location>
        <position position="245"/>
    </location>
</feature>
<dbReference type="GO" id="GO:0005829">
    <property type="term" value="C:cytosol"/>
    <property type="evidence" value="ECO:0007669"/>
    <property type="project" value="TreeGrafter"/>
</dbReference>
<organism evidence="21 22">
    <name type="scientific">Desulfamplus magnetovallimortis</name>
    <dbReference type="NCBI Taxonomy" id="1246637"/>
    <lineage>
        <taxon>Bacteria</taxon>
        <taxon>Pseudomonadati</taxon>
        <taxon>Thermodesulfobacteriota</taxon>
        <taxon>Desulfobacteria</taxon>
        <taxon>Desulfobacterales</taxon>
        <taxon>Desulfobacteraceae</taxon>
        <taxon>Desulfamplus</taxon>
    </lineage>
</organism>
<evidence type="ECO:0000256" key="2">
    <source>
        <dbReference type="ARBA" id="ARBA00003921"/>
    </source>
</evidence>
<dbReference type="SUPFAM" id="SSF56194">
    <property type="entry name" value="Uridine diphospho-N-Acetylenolpyruvylglucosamine reductase, MurB, C-terminal domain"/>
    <property type="match status" value="1"/>
</dbReference>
<keyword evidence="15 19" id="KW-0131">Cell cycle</keyword>
<feature type="active site" evidence="19">
    <location>
        <position position="316"/>
    </location>
</feature>
<dbReference type="GO" id="GO:0009252">
    <property type="term" value="P:peptidoglycan biosynthetic process"/>
    <property type="evidence" value="ECO:0007669"/>
    <property type="project" value="UniProtKB-UniRule"/>
</dbReference>
<evidence type="ECO:0000256" key="10">
    <source>
        <dbReference type="ARBA" id="ARBA00022827"/>
    </source>
</evidence>
<dbReference type="Gene3D" id="3.30.465.10">
    <property type="match status" value="1"/>
</dbReference>
<dbReference type="Proteomes" id="UP000191931">
    <property type="component" value="Unassembled WGS sequence"/>
</dbReference>
<keyword evidence="7 19" id="KW-0963">Cytoplasm</keyword>
<keyword evidence="16 19" id="KW-0961">Cell wall biogenesis/degradation</keyword>
<dbReference type="EMBL" id="FWEV01000155">
    <property type="protein sequence ID" value="SLM30684.1"/>
    <property type="molecule type" value="Genomic_DNA"/>
</dbReference>
<dbReference type="InterPro" id="IPR016169">
    <property type="entry name" value="FAD-bd_PCMH_sub2"/>
</dbReference>
<dbReference type="InterPro" id="IPR016167">
    <property type="entry name" value="FAD-bd_PCMH_sub1"/>
</dbReference>
<keyword evidence="22" id="KW-1185">Reference proteome</keyword>
<evidence type="ECO:0000256" key="13">
    <source>
        <dbReference type="ARBA" id="ARBA00022984"/>
    </source>
</evidence>
<dbReference type="GO" id="GO:0008360">
    <property type="term" value="P:regulation of cell shape"/>
    <property type="evidence" value="ECO:0007669"/>
    <property type="project" value="UniProtKB-KW"/>
</dbReference>
<evidence type="ECO:0000256" key="11">
    <source>
        <dbReference type="ARBA" id="ARBA00022857"/>
    </source>
</evidence>
<dbReference type="InterPro" id="IPR011601">
    <property type="entry name" value="MurB_C"/>
</dbReference>
<comment type="cofactor">
    <cofactor evidence="1 19">
        <name>FAD</name>
        <dbReference type="ChEBI" id="CHEBI:57692"/>
    </cofactor>
</comment>
<dbReference type="Pfam" id="PF02873">
    <property type="entry name" value="MurB_C"/>
    <property type="match status" value="1"/>
</dbReference>
<keyword evidence="8 19" id="KW-0132">Cell division</keyword>
<dbReference type="EC" id="1.3.1.98" evidence="5 19"/>
<keyword evidence="11 19" id="KW-0521">NADP</keyword>
<dbReference type="HAMAP" id="MF_00037">
    <property type="entry name" value="MurB"/>
    <property type="match status" value="1"/>
</dbReference>
<dbReference type="PANTHER" id="PTHR21071">
    <property type="entry name" value="UDP-N-ACETYLENOLPYRUVOYLGLUCOSAMINE REDUCTASE"/>
    <property type="match status" value="1"/>
</dbReference>
<dbReference type="InterPro" id="IPR036318">
    <property type="entry name" value="FAD-bd_PCMH-like_sf"/>
</dbReference>
<evidence type="ECO:0000256" key="1">
    <source>
        <dbReference type="ARBA" id="ARBA00001974"/>
    </source>
</evidence>
<comment type="function">
    <text evidence="2 19">Cell wall formation.</text>
</comment>
<dbReference type="InterPro" id="IPR006094">
    <property type="entry name" value="Oxid_FAD_bind_N"/>
</dbReference>
<keyword evidence="9 19" id="KW-0285">Flavoprotein</keyword>
<evidence type="ECO:0000256" key="19">
    <source>
        <dbReference type="HAMAP-Rule" id="MF_00037"/>
    </source>
</evidence>
<comment type="subcellular location">
    <subcellularLocation>
        <location evidence="3 19">Cytoplasm</location>
    </subcellularLocation>
</comment>
<evidence type="ECO:0000256" key="15">
    <source>
        <dbReference type="ARBA" id="ARBA00023306"/>
    </source>
</evidence>
<keyword evidence="12 19" id="KW-0133">Cell shape</keyword>
<dbReference type="Gene3D" id="3.90.78.10">
    <property type="entry name" value="UDP-N-acetylenolpyruvoylglucosamine reductase, C-terminal domain"/>
    <property type="match status" value="1"/>
</dbReference>
<evidence type="ECO:0000259" key="20">
    <source>
        <dbReference type="PROSITE" id="PS51387"/>
    </source>
</evidence>
<dbReference type="PROSITE" id="PS51387">
    <property type="entry name" value="FAD_PCMH"/>
    <property type="match status" value="1"/>
</dbReference>
<feature type="domain" description="FAD-binding PCMH-type" evidence="20">
    <location>
        <begin position="34"/>
        <end position="270"/>
    </location>
</feature>
<evidence type="ECO:0000256" key="3">
    <source>
        <dbReference type="ARBA" id="ARBA00004496"/>
    </source>
</evidence>
<dbReference type="GO" id="GO:0071949">
    <property type="term" value="F:FAD binding"/>
    <property type="evidence" value="ECO:0007669"/>
    <property type="project" value="InterPro"/>
</dbReference>
<protein>
    <recommendedName>
        <fullName evidence="6 19">UDP-N-acetylenolpyruvoylglucosamine reductase</fullName>
        <ecNumber evidence="5 19">1.3.1.98</ecNumber>
    </recommendedName>
    <alternativeName>
        <fullName evidence="17 19">UDP-N-acetylmuramate dehydrogenase</fullName>
    </alternativeName>
</protein>
<evidence type="ECO:0000256" key="9">
    <source>
        <dbReference type="ARBA" id="ARBA00022630"/>
    </source>
</evidence>
<keyword evidence="10 19" id="KW-0274">FAD</keyword>
<dbReference type="GO" id="GO:0071555">
    <property type="term" value="P:cell wall organization"/>
    <property type="evidence" value="ECO:0007669"/>
    <property type="project" value="UniProtKB-KW"/>
</dbReference>
<accession>A0A1W1HDW0</accession>
<dbReference type="GO" id="GO:0008762">
    <property type="term" value="F:UDP-N-acetylmuramate dehydrogenase activity"/>
    <property type="evidence" value="ECO:0007669"/>
    <property type="project" value="UniProtKB-UniRule"/>
</dbReference>
<proteinExistence type="inferred from homology"/>
<dbReference type="RefSeq" id="WP_186441704.1">
    <property type="nucleotide sequence ID" value="NZ_LT828564.1"/>
</dbReference>
<dbReference type="Pfam" id="PF01565">
    <property type="entry name" value="FAD_binding_4"/>
    <property type="match status" value="1"/>
</dbReference>
<dbReference type="NCBIfam" id="TIGR00179">
    <property type="entry name" value="murB"/>
    <property type="match status" value="1"/>
</dbReference>
<dbReference type="UniPathway" id="UPA00219"/>
<dbReference type="InterPro" id="IPR003170">
    <property type="entry name" value="MurB"/>
</dbReference>
<dbReference type="InterPro" id="IPR036635">
    <property type="entry name" value="MurB_C_sf"/>
</dbReference>
<evidence type="ECO:0000256" key="12">
    <source>
        <dbReference type="ARBA" id="ARBA00022960"/>
    </source>
</evidence>
<dbReference type="NCBIfam" id="NF010480">
    <property type="entry name" value="PRK13905.1"/>
    <property type="match status" value="1"/>
</dbReference>
<evidence type="ECO:0000313" key="21">
    <source>
        <dbReference type="EMBL" id="SLM30684.1"/>
    </source>
</evidence>
<dbReference type="PANTHER" id="PTHR21071:SF4">
    <property type="entry name" value="UDP-N-ACETYLENOLPYRUVOYLGLUCOSAMINE REDUCTASE"/>
    <property type="match status" value="1"/>
</dbReference>
<dbReference type="InterPro" id="IPR016166">
    <property type="entry name" value="FAD-bd_PCMH"/>
</dbReference>